<keyword evidence="2" id="KW-0560">Oxidoreductase</keyword>
<dbReference type="PRINTS" id="PR00757">
    <property type="entry name" value="AMINEOXDASEF"/>
</dbReference>
<gene>
    <name evidence="4" type="ORF">ACEG43_16805</name>
</gene>
<keyword evidence="5" id="KW-1185">Reference proteome</keyword>
<feature type="domain" description="Amine oxidase" evidence="3">
    <location>
        <begin position="11"/>
        <end position="440"/>
    </location>
</feature>
<dbReference type="InterPro" id="IPR036188">
    <property type="entry name" value="FAD/NAD-bd_sf"/>
</dbReference>
<dbReference type="InterPro" id="IPR002937">
    <property type="entry name" value="Amino_oxidase"/>
</dbReference>
<dbReference type="Pfam" id="PF01593">
    <property type="entry name" value="Amino_oxidase"/>
    <property type="match status" value="1"/>
</dbReference>
<dbReference type="Gene3D" id="3.50.50.60">
    <property type="entry name" value="FAD/NAD(P)-binding domain"/>
    <property type="match status" value="1"/>
</dbReference>
<dbReference type="InterPro" id="IPR050464">
    <property type="entry name" value="Zeta_carotene_desat/Oxidored"/>
</dbReference>
<dbReference type="SUPFAM" id="SSF51905">
    <property type="entry name" value="FAD/NAD(P)-binding domain"/>
    <property type="match status" value="1"/>
</dbReference>
<accession>A0ABV4SJK8</accession>
<name>A0ABV4SJK8_9ACTN</name>
<organism evidence="4 5">
    <name type="scientific">Streptomyces aureus</name>
    <dbReference type="NCBI Taxonomy" id="193461"/>
    <lineage>
        <taxon>Bacteria</taxon>
        <taxon>Bacillati</taxon>
        <taxon>Actinomycetota</taxon>
        <taxon>Actinomycetes</taxon>
        <taxon>Kitasatosporales</taxon>
        <taxon>Streptomycetaceae</taxon>
        <taxon>Streptomyces</taxon>
    </lineage>
</organism>
<comment type="caution">
    <text evidence="4">The sequence shown here is derived from an EMBL/GenBank/DDBJ whole genome shotgun (WGS) entry which is preliminary data.</text>
</comment>
<proteinExistence type="predicted"/>
<dbReference type="EMBL" id="JBGOSP010000007">
    <property type="protein sequence ID" value="MFA3837814.1"/>
    <property type="molecule type" value="Genomic_DNA"/>
</dbReference>
<dbReference type="InterPro" id="IPR001613">
    <property type="entry name" value="Flavin_amine_oxidase"/>
</dbReference>
<sequence length="459" mass="49700">MKDVVIVGGGIAGLSAAWRLRHLDTLVLESDHRVGGRVRSEKRGRYFLNWGGHVYAGGDSATSWLLDNTGVDAVPVPGSLAGLHMNGKLLLKGRVETYPFRIPMSLSARIGMLTTGAKVFTKVGKYARIVGRRKGESEAQRQQRVYDFMNDISFKEFIGDIPADAQALFEPTVTRSAGDIDQISAGAGVGYFSLVWNIGAGLSNSIVGGPSTLTETIAAALGDRVQLGAAVNEVVHKKDSVVVRYQQDGLEFEVEARTAVLATPAPVTHRIAPDLDADLRDALSKIQYGPYVSAAFLTGETERRPWDNAYGIATPKRSFNVVLNMSNIQHGYSRERHPGSSLMTFSPGTLARNLMEMDDEGIRNTYLQDLDQVLPGVASDVTESHIWRLPLGAPYCFPGRGKLQPTLTRRTGRVLLAGDYMGSLYTETAIQSGLNAATDVRGLLATHRQTDRAGLITAS</sequence>
<protein>
    <submittedName>
        <fullName evidence="4">Flavin monoamine oxidase family protein</fullName>
    </submittedName>
</protein>
<evidence type="ECO:0000259" key="3">
    <source>
        <dbReference type="Pfam" id="PF01593"/>
    </source>
</evidence>
<evidence type="ECO:0000256" key="2">
    <source>
        <dbReference type="ARBA" id="ARBA00023002"/>
    </source>
</evidence>
<evidence type="ECO:0000313" key="5">
    <source>
        <dbReference type="Proteomes" id="UP001571476"/>
    </source>
</evidence>
<dbReference type="Proteomes" id="UP001571476">
    <property type="component" value="Unassembled WGS sequence"/>
</dbReference>
<dbReference type="RefSeq" id="WP_372563145.1">
    <property type="nucleotide sequence ID" value="NZ_JBGOSP010000007.1"/>
</dbReference>
<evidence type="ECO:0000313" key="4">
    <source>
        <dbReference type="EMBL" id="MFA3837814.1"/>
    </source>
</evidence>
<dbReference type="PANTHER" id="PTHR42923">
    <property type="entry name" value="PROTOPORPHYRINOGEN OXIDASE"/>
    <property type="match status" value="1"/>
</dbReference>
<reference evidence="4 5" key="1">
    <citation type="submission" date="2024-08" db="EMBL/GenBank/DDBJ databases">
        <title>Genome sequence of Streptomyces aureus CACIA-1.46HGO.</title>
        <authorList>
            <person name="Evangelista-Martinez Z."/>
        </authorList>
    </citation>
    <scope>NUCLEOTIDE SEQUENCE [LARGE SCALE GENOMIC DNA]</scope>
    <source>
        <strain evidence="4 5">CACIA-1.46HGO</strain>
    </source>
</reference>
<comment type="cofactor">
    <cofactor evidence="1">
        <name>FAD</name>
        <dbReference type="ChEBI" id="CHEBI:57692"/>
    </cofactor>
</comment>
<evidence type="ECO:0000256" key="1">
    <source>
        <dbReference type="ARBA" id="ARBA00001974"/>
    </source>
</evidence>